<reference evidence="6 7" key="1">
    <citation type="submission" date="2019-08" db="EMBL/GenBank/DDBJ databases">
        <authorList>
            <person name="Lei W."/>
        </authorList>
    </citation>
    <scope>NUCLEOTIDE SEQUENCE [LARGE SCALE GENOMIC DNA]</scope>
    <source>
        <strain evidence="6 7">CCUG 58627</strain>
    </source>
</reference>
<dbReference type="GO" id="GO:0005524">
    <property type="term" value="F:ATP binding"/>
    <property type="evidence" value="ECO:0007669"/>
    <property type="project" value="UniProtKB-KW"/>
</dbReference>
<evidence type="ECO:0000313" key="6">
    <source>
        <dbReference type="EMBL" id="TWT17302.1"/>
    </source>
</evidence>
<dbReference type="PROSITE" id="PS50893">
    <property type="entry name" value="ABC_TRANSPORTER_2"/>
    <property type="match status" value="1"/>
</dbReference>
<protein>
    <submittedName>
        <fullName evidence="6">ABC transporter ATP-binding protein</fullName>
    </submittedName>
</protein>
<evidence type="ECO:0000256" key="4">
    <source>
        <dbReference type="ARBA" id="ARBA00022967"/>
    </source>
</evidence>
<feature type="domain" description="ABC transporter" evidence="5">
    <location>
        <begin position="14"/>
        <end position="246"/>
    </location>
</feature>
<evidence type="ECO:0000256" key="1">
    <source>
        <dbReference type="ARBA" id="ARBA00022448"/>
    </source>
</evidence>
<dbReference type="Pfam" id="PF00005">
    <property type="entry name" value="ABC_tran"/>
    <property type="match status" value="1"/>
</dbReference>
<comment type="caution">
    <text evidence="6">The sequence shown here is derived from an EMBL/GenBank/DDBJ whole genome shotgun (WGS) entry which is preliminary data.</text>
</comment>
<dbReference type="PANTHER" id="PTHR42794">
    <property type="entry name" value="HEMIN IMPORT ATP-BINDING PROTEIN HMUV"/>
    <property type="match status" value="1"/>
</dbReference>
<keyword evidence="2" id="KW-0547">Nucleotide-binding</keyword>
<evidence type="ECO:0000259" key="5">
    <source>
        <dbReference type="PROSITE" id="PS50893"/>
    </source>
</evidence>
<dbReference type="SUPFAM" id="SSF52540">
    <property type="entry name" value="P-loop containing nucleoside triphosphate hydrolases"/>
    <property type="match status" value="1"/>
</dbReference>
<dbReference type="PANTHER" id="PTHR42794:SF1">
    <property type="entry name" value="HEMIN IMPORT ATP-BINDING PROTEIN HMUV"/>
    <property type="match status" value="1"/>
</dbReference>
<keyword evidence="7" id="KW-1185">Reference proteome</keyword>
<evidence type="ECO:0000256" key="2">
    <source>
        <dbReference type="ARBA" id="ARBA00022741"/>
    </source>
</evidence>
<dbReference type="Gene3D" id="3.40.50.300">
    <property type="entry name" value="P-loop containing nucleotide triphosphate hydrolases"/>
    <property type="match status" value="1"/>
</dbReference>
<keyword evidence="1" id="KW-0813">Transport</keyword>
<keyword evidence="3 6" id="KW-0067">ATP-binding</keyword>
<gene>
    <name evidence="6" type="ORF">FRX94_12590</name>
</gene>
<dbReference type="OrthoDB" id="3579586at2"/>
<organism evidence="6 7">
    <name type="scientific">Corynebacterium canis</name>
    <dbReference type="NCBI Taxonomy" id="679663"/>
    <lineage>
        <taxon>Bacteria</taxon>
        <taxon>Bacillati</taxon>
        <taxon>Actinomycetota</taxon>
        <taxon>Actinomycetes</taxon>
        <taxon>Mycobacteriales</taxon>
        <taxon>Corynebacteriaceae</taxon>
        <taxon>Corynebacterium</taxon>
    </lineage>
</organism>
<accession>A0A5C5TVI5</accession>
<dbReference type="AlphaFoldDB" id="A0A5C5TVI5"/>
<dbReference type="GO" id="GO:0016887">
    <property type="term" value="F:ATP hydrolysis activity"/>
    <property type="evidence" value="ECO:0007669"/>
    <property type="project" value="InterPro"/>
</dbReference>
<keyword evidence="4" id="KW-1278">Translocase</keyword>
<dbReference type="FunFam" id="3.40.50.300:FF:000134">
    <property type="entry name" value="Iron-enterobactin ABC transporter ATP-binding protein"/>
    <property type="match status" value="1"/>
</dbReference>
<dbReference type="EMBL" id="VOHM01000043">
    <property type="protein sequence ID" value="TWT17302.1"/>
    <property type="molecule type" value="Genomic_DNA"/>
</dbReference>
<evidence type="ECO:0000256" key="3">
    <source>
        <dbReference type="ARBA" id="ARBA00022840"/>
    </source>
</evidence>
<dbReference type="SMART" id="SM00382">
    <property type="entry name" value="AAA"/>
    <property type="match status" value="1"/>
</dbReference>
<sequence>MSRIRDDLQSEPLFALEKVTVSFDSTVALREVTVEIPARAYVGLIGPNGSGKTTLMRVLCGAVKPDRGTVSFKMQNIRTLSTQDLAKEISLVPQNCPVPHQVRVIDEVLLGRLPFLSNFATYSATDYQLARDALQAVGLSPYADKHSDQLSGGERQRTTIARAITQNTDCTLLDEPTNHLDIYFQHKVLGLLGELSPSVVAVLHDINLAARYCDWVILLKNGEVFAAGPPDKVLTKETIEQVYGVTTTTFCHQGKQQFFFSIDE</sequence>
<dbReference type="Proteomes" id="UP000320791">
    <property type="component" value="Unassembled WGS sequence"/>
</dbReference>
<dbReference type="CDD" id="cd03214">
    <property type="entry name" value="ABC_Iron-Siderophores_B12_Hemin"/>
    <property type="match status" value="1"/>
</dbReference>
<name>A0A5C5TVI5_9CORY</name>
<dbReference type="InterPro" id="IPR003439">
    <property type="entry name" value="ABC_transporter-like_ATP-bd"/>
</dbReference>
<evidence type="ECO:0000313" key="7">
    <source>
        <dbReference type="Proteomes" id="UP000320791"/>
    </source>
</evidence>
<dbReference type="InterPro" id="IPR003593">
    <property type="entry name" value="AAA+_ATPase"/>
</dbReference>
<dbReference type="InterPro" id="IPR027417">
    <property type="entry name" value="P-loop_NTPase"/>
</dbReference>
<proteinExistence type="predicted"/>